<organism evidence="1">
    <name type="scientific">uncultured Caudovirales phage</name>
    <dbReference type="NCBI Taxonomy" id="2100421"/>
    <lineage>
        <taxon>Viruses</taxon>
        <taxon>Duplodnaviria</taxon>
        <taxon>Heunggongvirae</taxon>
        <taxon>Uroviricota</taxon>
        <taxon>Caudoviricetes</taxon>
        <taxon>Peduoviridae</taxon>
        <taxon>Maltschvirus</taxon>
        <taxon>Maltschvirus maltsch</taxon>
    </lineage>
</organism>
<gene>
    <name evidence="1" type="ORF">UFOVP188_15</name>
</gene>
<evidence type="ECO:0000313" key="1">
    <source>
        <dbReference type="EMBL" id="CAB5212429.1"/>
    </source>
</evidence>
<accession>A0A6J7WFJ3</accession>
<dbReference type="EMBL" id="LR798236">
    <property type="protein sequence ID" value="CAB5212429.1"/>
    <property type="molecule type" value="Genomic_DNA"/>
</dbReference>
<protein>
    <submittedName>
        <fullName evidence="1">Uncharacterized protein</fullName>
    </submittedName>
</protein>
<reference evidence="1" key="1">
    <citation type="submission" date="2020-05" db="EMBL/GenBank/DDBJ databases">
        <authorList>
            <person name="Chiriac C."/>
            <person name="Salcher M."/>
            <person name="Ghai R."/>
            <person name="Kavagutti S V."/>
        </authorList>
    </citation>
    <scope>NUCLEOTIDE SEQUENCE</scope>
</reference>
<proteinExistence type="predicted"/>
<name>A0A6J7WFJ3_9CAUD</name>
<sequence length="67" mass="7687">MAIGYKQENALQIYGDGQGFIVIEEWKTDECVDLIGMVKIHHDKFKTLIEMFGEELLVEAWKGVDNV</sequence>